<evidence type="ECO:0000313" key="8">
    <source>
        <dbReference type="EMBL" id="MEQ2443155.1"/>
    </source>
</evidence>
<accession>A0ABV1E779</accession>
<evidence type="ECO:0000256" key="6">
    <source>
        <dbReference type="SAM" id="MobiDB-lite"/>
    </source>
</evidence>
<feature type="transmembrane region" description="Helical" evidence="7">
    <location>
        <begin position="228"/>
        <end position="249"/>
    </location>
</feature>
<feature type="region of interest" description="Disordered" evidence="6">
    <location>
        <begin position="265"/>
        <end position="285"/>
    </location>
</feature>
<reference evidence="8 9" key="1">
    <citation type="submission" date="2024-03" db="EMBL/GenBank/DDBJ databases">
        <title>Human intestinal bacterial collection.</title>
        <authorList>
            <person name="Pauvert C."/>
            <person name="Hitch T.C.A."/>
            <person name="Clavel T."/>
        </authorList>
    </citation>
    <scope>NUCLEOTIDE SEQUENCE [LARGE SCALE GENOMIC DNA]</scope>
    <source>
        <strain evidence="8 9">CLA-AP-H29</strain>
    </source>
</reference>
<gene>
    <name evidence="8" type="ORF">WMO64_06700</name>
</gene>
<evidence type="ECO:0000256" key="4">
    <source>
        <dbReference type="ARBA" id="ARBA00022989"/>
    </source>
</evidence>
<protein>
    <submittedName>
        <fullName evidence="8">APC family permease</fullName>
    </submittedName>
</protein>
<organism evidence="8 9">
    <name type="scientific">Pseudoflavonifractor intestinihominis</name>
    <dbReference type="NCBI Taxonomy" id="3133171"/>
    <lineage>
        <taxon>Bacteria</taxon>
        <taxon>Bacillati</taxon>
        <taxon>Bacillota</taxon>
        <taxon>Clostridia</taxon>
        <taxon>Eubacteriales</taxon>
        <taxon>Oscillospiraceae</taxon>
        <taxon>Pseudoflavonifractor</taxon>
    </lineage>
</organism>
<dbReference type="Pfam" id="PF13520">
    <property type="entry name" value="AA_permease_2"/>
    <property type="match status" value="1"/>
</dbReference>
<evidence type="ECO:0000256" key="3">
    <source>
        <dbReference type="ARBA" id="ARBA00022692"/>
    </source>
</evidence>
<feature type="transmembrane region" description="Helical" evidence="7">
    <location>
        <begin position="12"/>
        <end position="41"/>
    </location>
</feature>
<name>A0ABV1E779_9FIRM</name>
<keyword evidence="3 7" id="KW-0812">Transmembrane</keyword>
<dbReference type="RefSeq" id="WP_349231461.1">
    <property type="nucleotide sequence ID" value="NZ_JBBMFK010000008.1"/>
</dbReference>
<keyword evidence="4 7" id="KW-1133">Transmembrane helix</keyword>
<comment type="subcellular location">
    <subcellularLocation>
        <location evidence="1">Cell membrane</location>
        <topology evidence="1">Multi-pass membrane protein</topology>
    </subcellularLocation>
</comment>
<keyword evidence="9" id="KW-1185">Reference proteome</keyword>
<proteinExistence type="predicted"/>
<dbReference type="EMBL" id="JBBMFK010000008">
    <property type="protein sequence ID" value="MEQ2443155.1"/>
    <property type="molecule type" value="Genomic_DNA"/>
</dbReference>
<dbReference type="Gene3D" id="1.20.1740.10">
    <property type="entry name" value="Amino acid/polyamine transporter I"/>
    <property type="match status" value="1"/>
</dbReference>
<keyword evidence="5 7" id="KW-0472">Membrane</keyword>
<evidence type="ECO:0000256" key="2">
    <source>
        <dbReference type="ARBA" id="ARBA00022475"/>
    </source>
</evidence>
<feature type="transmembrane region" description="Helical" evidence="7">
    <location>
        <begin position="151"/>
        <end position="168"/>
    </location>
</feature>
<evidence type="ECO:0000313" key="9">
    <source>
        <dbReference type="Proteomes" id="UP001464378"/>
    </source>
</evidence>
<evidence type="ECO:0000256" key="5">
    <source>
        <dbReference type="ARBA" id="ARBA00023136"/>
    </source>
</evidence>
<dbReference type="Proteomes" id="UP001464378">
    <property type="component" value="Unassembled WGS sequence"/>
</dbReference>
<dbReference type="PANTHER" id="PTHR42770">
    <property type="entry name" value="AMINO ACID TRANSPORTER-RELATED"/>
    <property type="match status" value="1"/>
</dbReference>
<evidence type="ECO:0000256" key="7">
    <source>
        <dbReference type="SAM" id="Phobius"/>
    </source>
</evidence>
<comment type="caution">
    <text evidence="8">The sequence shown here is derived from an EMBL/GenBank/DDBJ whole genome shotgun (WGS) entry which is preliminary data.</text>
</comment>
<feature type="transmembrane region" description="Helical" evidence="7">
    <location>
        <begin position="47"/>
        <end position="70"/>
    </location>
</feature>
<feature type="transmembrane region" description="Helical" evidence="7">
    <location>
        <begin position="188"/>
        <end position="207"/>
    </location>
</feature>
<dbReference type="InterPro" id="IPR002293">
    <property type="entry name" value="AA/rel_permease1"/>
</dbReference>
<feature type="transmembrane region" description="Helical" evidence="7">
    <location>
        <begin position="117"/>
        <end position="139"/>
    </location>
</feature>
<dbReference type="InterPro" id="IPR050367">
    <property type="entry name" value="APC_superfamily"/>
</dbReference>
<evidence type="ECO:0000256" key="1">
    <source>
        <dbReference type="ARBA" id="ARBA00004651"/>
    </source>
</evidence>
<feature type="transmembrane region" description="Helical" evidence="7">
    <location>
        <begin position="90"/>
        <end position="111"/>
    </location>
</feature>
<dbReference type="PANTHER" id="PTHR42770:SF7">
    <property type="entry name" value="MEMBRANE PROTEIN"/>
    <property type="match status" value="1"/>
</dbReference>
<keyword evidence="2" id="KW-1003">Cell membrane</keyword>
<sequence>MDEQKNGLKKVLGFWDLMGIGVGQIIGSGIMVLTGICISITGAGTPFAFLLAAVLVICPNLVLAVLGSAVPATGGMYTYVRDYIGKKAGFFYLALLVAGQLVLAMFAITFAEYACSIIPGLNETVVAFAILTLCFVMNIVGVDMAAKLQNVLVVVLVVAMALFVAFGLPKVNWDVFTQPDAIMPNGIVGFLTGASLLTFATGGAEFLSELGGEMKNPGRDLPRAMISSTGLVAIIYAFIGVVAVGVLPIDQVAGQSLVLVAEPSSPSPCTTSSSSAAACSPWPPP</sequence>